<keyword evidence="2" id="KW-1185">Reference proteome</keyword>
<evidence type="ECO:0000313" key="2">
    <source>
        <dbReference type="Proteomes" id="UP000321570"/>
    </source>
</evidence>
<protein>
    <submittedName>
        <fullName evidence="1">Uncharacterized protein</fullName>
    </submittedName>
</protein>
<evidence type="ECO:0000313" key="1">
    <source>
        <dbReference type="EMBL" id="VUZ47395.1"/>
    </source>
</evidence>
<organism evidence="1 2">
    <name type="scientific">Hymenolepis diminuta</name>
    <name type="common">Rat tapeworm</name>
    <dbReference type="NCBI Taxonomy" id="6216"/>
    <lineage>
        <taxon>Eukaryota</taxon>
        <taxon>Metazoa</taxon>
        <taxon>Spiralia</taxon>
        <taxon>Lophotrochozoa</taxon>
        <taxon>Platyhelminthes</taxon>
        <taxon>Cestoda</taxon>
        <taxon>Eucestoda</taxon>
        <taxon>Cyclophyllidea</taxon>
        <taxon>Hymenolepididae</taxon>
        <taxon>Hymenolepis</taxon>
    </lineage>
</organism>
<dbReference type="Proteomes" id="UP000321570">
    <property type="component" value="Unassembled WGS sequence"/>
</dbReference>
<name>A0A564YJF1_HYMDI</name>
<accession>A0A564YJF1</accession>
<reference evidence="1 2" key="1">
    <citation type="submission" date="2019-07" db="EMBL/GenBank/DDBJ databases">
        <authorList>
            <person name="Jastrzebski P J."/>
            <person name="Paukszto L."/>
            <person name="Jastrzebski P J."/>
        </authorList>
    </citation>
    <scope>NUCLEOTIDE SEQUENCE [LARGE SCALE GENOMIC DNA]</scope>
    <source>
        <strain evidence="1 2">WMS-il1</strain>
    </source>
</reference>
<dbReference type="EMBL" id="CABIJS010000233">
    <property type="protein sequence ID" value="VUZ47395.1"/>
    <property type="molecule type" value="Genomic_DNA"/>
</dbReference>
<gene>
    <name evidence="1" type="ORF">WMSIL1_LOCUS6974</name>
</gene>
<proteinExistence type="predicted"/>
<feature type="non-terminal residue" evidence="1">
    <location>
        <position position="1"/>
    </location>
</feature>
<dbReference type="AlphaFoldDB" id="A0A564YJF1"/>
<sequence length="78" mass="8482">PRGTRTVAAYQSVTIPCDPPAHSPRDSLIYSFYMRKEQLLEPIVLTARPGVFVSQAQALIGFSEATTQVSNGIALFLS</sequence>